<sequence>MNEKNSIKNEEETEKKSLIKSNLSKKVATSAIFIAIGIILALFNPFAFVAILGGPKIFPMAHFINGITGVLIGTSFACVTSLGIAIFRYPIGIGSIHAFHGGISGAFVVGLTSYILRKKK</sequence>
<feature type="transmembrane region" description="Helical" evidence="1">
    <location>
        <begin position="93"/>
        <end position="116"/>
    </location>
</feature>
<dbReference type="InterPro" id="IPR012652">
    <property type="entry name" value="ThiW"/>
</dbReference>
<reference evidence="2" key="1">
    <citation type="journal article" date="2014" name="Front. Microbiol.">
        <title>High frequency of phylogenetically diverse reductive dehalogenase-homologous genes in deep subseafloor sedimentary metagenomes.</title>
        <authorList>
            <person name="Kawai M."/>
            <person name="Futagami T."/>
            <person name="Toyoda A."/>
            <person name="Takaki Y."/>
            <person name="Nishi S."/>
            <person name="Hori S."/>
            <person name="Arai W."/>
            <person name="Tsubouchi T."/>
            <person name="Morono Y."/>
            <person name="Uchiyama I."/>
            <person name="Ito T."/>
            <person name="Fujiyama A."/>
            <person name="Inagaki F."/>
            <person name="Takami H."/>
        </authorList>
    </citation>
    <scope>NUCLEOTIDE SEQUENCE</scope>
    <source>
        <strain evidence="2">Expedition CK06-06</strain>
    </source>
</reference>
<proteinExistence type="predicted"/>
<dbReference type="Pfam" id="PF09512">
    <property type="entry name" value="ThiW"/>
    <property type="match status" value="1"/>
</dbReference>
<feature type="transmembrane region" description="Helical" evidence="1">
    <location>
        <begin position="63"/>
        <end position="87"/>
    </location>
</feature>
<protein>
    <recommendedName>
        <fullName evidence="3">Energy coupling factor transporter S component ThiW</fullName>
    </recommendedName>
</protein>
<keyword evidence="1" id="KW-0812">Transmembrane</keyword>
<dbReference type="AlphaFoldDB" id="X1CYZ4"/>
<gene>
    <name evidence="2" type="ORF">S01H4_51658</name>
</gene>
<evidence type="ECO:0008006" key="3">
    <source>
        <dbReference type="Google" id="ProtNLM"/>
    </source>
</evidence>
<organism evidence="2">
    <name type="scientific">marine sediment metagenome</name>
    <dbReference type="NCBI Taxonomy" id="412755"/>
    <lineage>
        <taxon>unclassified sequences</taxon>
        <taxon>metagenomes</taxon>
        <taxon>ecological metagenomes</taxon>
    </lineage>
</organism>
<feature type="transmembrane region" description="Helical" evidence="1">
    <location>
        <begin position="27"/>
        <end position="51"/>
    </location>
</feature>
<name>X1CYZ4_9ZZZZ</name>
<keyword evidence="1" id="KW-0472">Membrane</keyword>
<comment type="caution">
    <text evidence="2">The sequence shown here is derived from an EMBL/GenBank/DDBJ whole genome shotgun (WGS) entry which is preliminary data.</text>
</comment>
<accession>X1CYZ4</accession>
<keyword evidence="1" id="KW-1133">Transmembrane helix</keyword>
<dbReference type="EMBL" id="BART01029440">
    <property type="protein sequence ID" value="GAH01255.1"/>
    <property type="molecule type" value="Genomic_DNA"/>
</dbReference>
<evidence type="ECO:0000256" key="1">
    <source>
        <dbReference type="SAM" id="Phobius"/>
    </source>
</evidence>
<evidence type="ECO:0000313" key="2">
    <source>
        <dbReference type="EMBL" id="GAH01255.1"/>
    </source>
</evidence>
<feature type="non-terminal residue" evidence="2">
    <location>
        <position position="120"/>
    </location>
</feature>